<organism evidence="12 13">
    <name type="scientific">Fibrella aestuarina BUZ 2</name>
    <dbReference type="NCBI Taxonomy" id="1166018"/>
    <lineage>
        <taxon>Bacteria</taxon>
        <taxon>Pseudomonadati</taxon>
        <taxon>Bacteroidota</taxon>
        <taxon>Cytophagia</taxon>
        <taxon>Cytophagales</taxon>
        <taxon>Spirosomataceae</taxon>
        <taxon>Fibrella</taxon>
    </lineage>
</organism>
<protein>
    <recommendedName>
        <fullName evidence="10">dITP/XTP pyrophosphatase</fullName>
        <ecNumber evidence="10">3.6.1.66</ecNumber>
    </recommendedName>
    <alternativeName>
        <fullName evidence="10">Non-canonical purine NTP pyrophosphatase</fullName>
    </alternativeName>
    <alternativeName>
        <fullName evidence="10">Non-standard purine NTP pyrophosphatase</fullName>
    </alternativeName>
    <alternativeName>
        <fullName evidence="10">Nucleoside-triphosphate diphosphatase</fullName>
    </alternativeName>
    <alternativeName>
        <fullName evidence="10">Nucleoside-triphosphate pyrophosphatase</fullName>
        <shortName evidence="10">NTPase</shortName>
    </alternativeName>
</protein>
<dbReference type="FunFam" id="3.90.950.10:FF:000001">
    <property type="entry name" value="dITP/XTP pyrophosphatase"/>
    <property type="match status" value="1"/>
</dbReference>
<dbReference type="eggNOG" id="COG0127">
    <property type="taxonomic scope" value="Bacteria"/>
</dbReference>
<dbReference type="GO" id="GO:0036222">
    <property type="term" value="F:XTP diphosphatase activity"/>
    <property type="evidence" value="ECO:0007669"/>
    <property type="project" value="UniProtKB-UniRule"/>
</dbReference>
<evidence type="ECO:0000256" key="6">
    <source>
        <dbReference type="ARBA" id="ARBA00022842"/>
    </source>
</evidence>
<dbReference type="EMBL" id="HE796683">
    <property type="protein sequence ID" value="CCG99232.1"/>
    <property type="molecule type" value="Genomic_DNA"/>
</dbReference>
<dbReference type="STRING" id="1166018.FAES_1222"/>
<keyword evidence="7 10" id="KW-0546">Nucleotide metabolism</keyword>
<dbReference type="PANTHER" id="PTHR11067">
    <property type="entry name" value="INOSINE TRIPHOSPHATE PYROPHOSPHATASE/HAM1 PROTEIN"/>
    <property type="match status" value="1"/>
</dbReference>
<evidence type="ECO:0000256" key="4">
    <source>
        <dbReference type="ARBA" id="ARBA00022741"/>
    </source>
</evidence>
<dbReference type="NCBIfam" id="TIGR00042">
    <property type="entry name" value="RdgB/HAM1 family non-canonical purine NTP pyrophosphatase"/>
    <property type="match status" value="1"/>
</dbReference>
<evidence type="ECO:0000256" key="9">
    <source>
        <dbReference type="ARBA" id="ARBA00052017"/>
    </source>
</evidence>
<comment type="catalytic activity">
    <reaction evidence="9 10">
        <text>XTP + H2O = XMP + diphosphate + H(+)</text>
        <dbReference type="Rhea" id="RHEA:28610"/>
        <dbReference type="ChEBI" id="CHEBI:15377"/>
        <dbReference type="ChEBI" id="CHEBI:15378"/>
        <dbReference type="ChEBI" id="CHEBI:33019"/>
        <dbReference type="ChEBI" id="CHEBI:57464"/>
        <dbReference type="ChEBI" id="CHEBI:61314"/>
        <dbReference type="EC" id="3.6.1.66"/>
    </reaction>
</comment>
<sequence length="200" mass="22078">MERMLCFATNNAYKLEEVQAALSGSGTFVLRTLREIGCTDELPETTGTIPGNSRQKARYVFDHFNVACFADDTGLEVEALDGEPGVDSAYYAGEPRDNTRNRALLLANLAEHTNRRAQFRSVFTLVEPGPNGEPIEHQFEGIVMGVIIDVERGDGGFGYDPLFVPDGYEQTFAEMPLAEKNKISHRARALAKLVAYLGQE</sequence>
<proteinExistence type="inferred from homology"/>
<dbReference type="GO" id="GO:0005829">
    <property type="term" value="C:cytosol"/>
    <property type="evidence" value="ECO:0007669"/>
    <property type="project" value="TreeGrafter"/>
</dbReference>
<evidence type="ECO:0000256" key="1">
    <source>
        <dbReference type="ARBA" id="ARBA00008023"/>
    </source>
</evidence>
<dbReference type="InterPro" id="IPR020922">
    <property type="entry name" value="dITP/XTP_pyrophosphatase"/>
</dbReference>
<dbReference type="RefSeq" id="WP_015330332.1">
    <property type="nucleotide sequence ID" value="NC_020054.1"/>
</dbReference>
<dbReference type="HAMAP" id="MF_01405">
    <property type="entry name" value="Non_canon_purine_NTPase"/>
    <property type="match status" value="1"/>
</dbReference>
<dbReference type="EC" id="3.6.1.66" evidence="10"/>
<dbReference type="CDD" id="cd00515">
    <property type="entry name" value="HAM1"/>
    <property type="match status" value="1"/>
</dbReference>
<keyword evidence="3 10" id="KW-0479">Metal-binding</keyword>
<keyword evidence="4 10" id="KW-0547">Nucleotide-binding</keyword>
<dbReference type="PATRIC" id="fig|1166018.3.peg.2945"/>
<comment type="function">
    <text evidence="10">Pyrophosphatase that catalyzes the hydrolysis of nucleoside triphosphates to their monophosphate derivatives, with a high preference for the non-canonical purine nucleotides XTP (xanthosine triphosphate), dITP (deoxyinosine triphosphate) and ITP. Seems to function as a house-cleaning enzyme that removes non-canonical purine nucleotides from the nucleotide pool, thus preventing their incorporation into DNA/RNA and avoiding chromosomal lesions.</text>
</comment>
<evidence type="ECO:0000256" key="8">
    <source>
        <dbReference type="ARBA" id="ARBA00051875"/>
    </source>
</evidence>
<dbReference type="Proteomes" id="UP000011058">
    <property type="component" value="Chromosome"/>
</dbReference>
<evidence type="ECO:0000256" key="3">
    <source>
        <dbReference type="ARBA" id="ARBA00022723"/>
    </source>
</evidence>
<evidence type="ECO:0000256" key="2">
    <source>
        <dbReference type="ARBA" id="ARBA00011738"/>
    </source>
</evidence>
<dbReference type="InterPro" id="IPR029001">
    <property type="entry name" value="ITPase-like_fam"/>
</dbReference>
<dbReference type="GO" id="GO:0035870">
    <property type="term" value="F:dITP diphosphatase activity"/>
    <property type="evidence" value="ECO:0007669"/>
    <property type="project" value="UniProtKB-UniRule"/>
</dbReference>
<keyword evidence="6 10" id="KW-0460">Magnesium</keyword>
<evidence type="ECO:0000256" key="5">
    <source>
        <dbReference type="ARBA" id="ARBA00022801"/>
    </source>
</evidence>
<dbReference type="InterPro" id="IPR002637">
    <property type="entry name" value="RdgB/HAM1"/>
</dbReference>
<dbReference type="OrthoDB" id="9807456at2"/>
<evidence type="ECO:0000256" key="10">
    <source>
        <dbReference type="HAMAP-Rule" id="MF_01405"/>
    </source>
</evidence>
<evidence type="ECO:0000313" key="13">
    <source>
        <dbReference type="Proteomes" id="UP000011058"/>
    </source>
</evidence>
<evidence type="ECO:0000256" key="11">
    <source>
        <dbReference type="RuleBase" id="RU003781"/>
    </source>
</evidence>
<reference evidence="12 13" key="1">
    <citation type="journal article" date="2012" name="J. Bacteriol.">
        <title>Genome Sequence of Fibrella aestuarina BUZ 2T, a Filamentous Marine Bacterium.</title>
        <authorList>
            <person name="Filippini M."/>
            <person name="Qi W."/>
            <person name="Blom J."/>
            <person name="Goesmann A."/>
            <person name="Smits T.H."/>
            <person name="Bagheri H.C."/>
        </authorList>
    </citation>
    <scope>NUCLEOTIDE SEQUENCE [LARGE SCALE GENOMIC DNA]</scope>
    <source>
        <strain evidence="13">BUZ 2T</strain>
    </source>
</reference>
<dbReference type="GO" id="GO:0009117">
    <property type="term" value="P:nucleotide metabolic process"/>
    <property type="evidence" value="ECO:0007669"/>
    <property type="project" value="UniProtKB-KW"/>
</dbReference>
<accession>I0K529</accession>
<feature type="binding site" evidence="10">
    <location>
        <begin position="185"/>
        <end position="186"/>
    </location>
    <ligand>
        <name>substrate</name>
    </ligand>
</feature>
<feature type="binding site" evidence="10">
    <location>
        <position position="180"/>
    </location>
    <ligand>
        <name>substrate</name>
    </ligand>
</feature>
<comment type="similarity">
    <text evidence="1 10 11">Belongs to the HAM1 NTPase family.</text>
</comment>
<evidence type="ECO:0000256" key="7">
    <source>
        <dbReference type="ARBA" id="ARBA00023080"/>
    </source>
</evidence>
<dbReference type="GO" id="GO:0036220">
    <property type="term" value="F:ITP diphosphatase activity"/>
    <property type="evidence" value="ECO:0007669"/>
    <property type="project" value="UniProtKB-UniRule"/>
</dbReference>
<dbReference type="Pfam" id="PF01725">
    <property type="entry name" value="Ham1p_like"/>
    <property type="match status" value="1"/>
</dbReference>
<keyword evidence="13" id="KW-1185">Reference proteome</keyword>
<evidence type="ECO:0000313" key="12">
    <source>
        <dbReference type="EMBL" id="CCG99232.1"/>
    </source>
</evidence>
<feature type="binding site" evidence="10">
    <location>
        <position position="73"/>
    </location>
    <ligand>
        <name>substrate</name>
    </ligand>
</feature>
<dbReference type="SUPFAM" id="SSF52972">
    <property type="entry name" value="ITPase-like"/>
    <property type="match status" value="1"/>
</dbReference>
<gene>
    <name evidence="12" type="ORF">FAES_1222</name>
</gene>
<feature type="binding site" evidence="10">
    <location>
        <begin position="9"/>
        <end position="14"/>
    </location>
    <ligand>
        <name>substrate</name>
    </ligand>
</feature>
<dbReference type="GO" id="GO:0009146">
    <property type="term" value="P:purine nucleoside triphosphate catabolic process"/>
    <property type="evidence" value="ECO:0007669"/>
    <property type="project" value="UniProtKB-UniRule"/>
</dbReference>
<dbReference type="PANTHER" id="PTHR11067:SF9">
    <property type="entry name" value="INOSINE TRIPHOSPHATE PYROPHOSPHATASE"/>
    <property type="match status" value="1"/>
</dbReference>
<name>I0K529_9BACT</name>
<dbReference type="GO" id="GO:0000166">
    <property type="term" value="F:nucleotide binding"/>
    <property type="evidence" value="ECO:0007669"/>
    <property type="project" value="UniProtKB-KW"/>
</dbReference>
<dbReference type="GO" id="GO:0017111">
    <property type="term" value="F:ribonucleoside triphosphate phosphatase activity"/>
    <property type="evidence" value="ECO:0007669"/>
    <property type="project" value="InterPro"/>
</dbReference>
<dbReference type="Gene3D" id="3.90.950.10">
    <property type="match status" value="1"/>
</dbReference>
<comment type="cofactor">
    <cofactor evidence="10">
        <name>Mg(2+)</name>
        <dbReference type="ChEBI" id="CHEBI:18420"/>
    </cofactor>
    <text evidence="10">Binds 1 Mg(2+) ion per subunit.</text>
</comment>
<comment type="catalytic activity">
    <reaction evidence="10">
        <text>ITP + H2O = IMP + diphosphate + H(+)</text>
        <dbReference type="Rhea" id="RHEA:29399"/>
        <dbReference type="ChEBI" id="CHEBI:15377"/>
        <dbReference type="ChEBI" id="CHEBI:15378"/>
        <dbReference type="ChEBI" id="CHEBI:33019"/>
        <dbReference type="ChEBI" id="CHEBI:58053"/>
        <dbReference type="ChEBI" id="CHEBI:61402"/>
        <dbReference type="EC" id="3.6.1.66"/>
    </reaction>
</comment>
<comment type="subunit">
    <text evidence="2 10">Homodimer.</text>
</comment>
<dbReference type="AlphaFoldDB" id="I0K529"/>
<dbReference type="HOGENOM" id="CLU_082080_0_2_10"/>
<feature type="binding site" evidence="10">
    <location>
        <position position="72"/>
    </location>
    <ligand>
        <name>Mg(2+)</name>
        <dbReference type="ChEBI" id="CHEBI:18420"/>
    </ligand>
</feature>
<feature type="active site" description="Proton acceptor" evidence="10">
    <location>
        <position position="72"/>
    </location>
</feature>
<comment type="catalytic activity">
    <reaction evidence="8 10">
        <text>dITP + H2O = dIMP + diphosphate + H(+)</text>
        <dbReference type="Rhea" id="RHEA:28342"/>
        <dbReference type="ChEBI" id="CHEBI:15377"/>
        <dbReference type="ChEBI" id="CHEBI:15378"/>
        <dbReference type="ChEBI" id="CHEBI:33019"/>
        <dbReference type="ChEBI" id="CHEBI:61194"/>
        <dbReference type="ChEBI" id="CHEBI:61382"/>
        <dbReference type="EC" id="3.6.1.66"/>
    </reaction>
</comment>
<comment type="caution">
    <text evidence="10">Lacks conserved residue(s) required for the propagation of feature annotation.</text>
</comment>
<keyword evidence="5 10" id="KW-0378">Hydrolase</keyword>
<dbReference type="GO" id="GO:0046872">
    <property type="term" value="F:metal ion binding"/>
    <property type="evidence" value="ECO:0007669"/>
    <property type="project" value="UniProtKB-KW"/>
</dbReference>
<dbReference type="KEGG" id="fae:FAES_1222"/>
<feature type="binding site" evidence="10">
    <location>
        <begin position="157"/>
        <end position="160"/>
    </location>
    <ligand>
        <name>substrate</name>
    </ligand>
</feature>